<dbReference type="EMBL" id="KN833707">
    <property type="protein sequence ID" value="KIK25478.1"/>
    <property type="molecule type" value="Genomic_DNA"/>
</dbReference>
<feature type="compositionally biased region" description="Low complexity" evidence="1">
    <location>
        <begin position="146"/>
        <end position="157"/>
    </location>
</feature>
<name>A0A0D0A0C0_9AGAM</name>
<feature type="compositionally biased region" description="Polar residues" evidence="1">
    <location>
        <begin position="178"/>
        <end position="188"/>
    </location>
</feature>
<evidence type="ECO:0000313" key="2">
    <source>
        <dbReference type="EMBL" id="KIK25478.1"/>
    </source>
</evidence>
<dbReference type="AlphaFoldDB" id="A0A0D0A0C0"/>
<keyword evidence="3" id="KW-1185">Reference proteome</keyword>
<dbReference type="OrthoDB" id="2689266at2759"/>
<proteinExistence type="predicted"/>
<evidence type="ECO:0000256" key="1">
    <source>
        <dbReference type="SAM" id="MobiDB-lite"/>
    </source>
</evidence>
<evidence type="ECO:0000313" key="3">
    <source>
        <dbReference type="Proteomes" id="UP000054018"/>
    </source>
</evidence>
<gene>
    <name evidence="2" type="ORF">PISMIDRAFT_9514</name>
</gene>
<reference evidence="2 3" key="1">
    <citation type="submission" date="2014-04" db="EMBL/GenBank/DDBJ databases">
        <authorList>
            <consortium name="DOE Joint Genome Institute"/>
            <person name="Kuo A."/>
            <person name="Kohler A."/>
            <person name="Costa M.D."/>
            <person name="Nagy L.G."/>
            <person name="Floudas D."/>
            <person name="Copeland A."/>
            <person name="Barry K.W."/>
            <person name="Cichocki N."/>
            <person name="Veneault-Fourrey C."/>
            <person name="LaButti K."/>
            <person name="Lindquist E.A."/>
            <person name="Lipzen A."/>
            <person name="Lundell T."/>
            <person name="Morin E."/>
            <person name="Murat C."/>
            <person name="Sun H."/>
            <person name="Tunlid A."/>
            <person name="Henrissat B."/>
            <person name="Grigoriev I.V."/>
            <person name="Hibbett D.S."/>
            <person name="Martin F."/>
            <person name="Nordberg H.P."/>
            <person name="Cantor M.N."/>
            <person name="Hua S.X."/>
        </authorList>
    </citation>
    <scope>NUCLEOTIDE SEQUENCE [LARGE SCALE GENOMIC DNA]</scope>
    <source>
        <strain evidence="2 3">441</strain>
    </source>
</reference>
<sequence>MAPDTWGKASTSALQFICLQTEKEFPLFKLADNRWKLEYICTKTYSAWRKHHLDDDGNLKRTAHDVIKEEGLDDNDDLEDCKPCRKKRKGPPDTTRPSIKKQKVDNVALAPQLKATTPVHEHSPTSSSSSSSVPPPTLLDAVPNVEPMMPEFPAEAEGTNGGATEQLPDSEDYGKYSDASTAYGTQSPDRPIETATLTTPPAETTAAQYKSQEVGLALAEKSNACVANSTDISSTMASIPYNPMSLLALAAAKVEMTPLPPILALSTKSPSTLNSINVVLPVHPACDATGIIESKENNQVTKGKAKLRPSGTKNGRNLCMLRWLKQVDGNRQRDDFHEYYDKTLMQAQHEAYDKEAKQLVETNSWTKAIIERGTLH</sequence>
<feature type="region of interest" description="Disordered" evidence="1">
    <location>
        <begin position="73"/>
        <end position="200"/>
    </location>
</feature>
<reference evidence="3" key="2">
    <citation type="submission" date="2015-01" db="EMBL/GenBank/DDBJ databases">
        <title>Evolutionary Origins and Diversification of the Mycorrhizal Mutualists.</title>
        <authorList>
            <consortium name="DOE Joint Genome Institute"/>
            <consortium name="Mycorrhizal Genomics Consortium"/>
            <person name="Kohler A."/>
            <person name="Kuo A."/>
            <person name="Nagy L.G."/>
            <person name="Floudas D."/>
            <person name="Copeland A."/>
            <person name="Barry K.W."/>
            <person name="Cichocki N."/>
            <person name="Veneault-Fourrey C."/>
            <person name="LaButti K."/>
            <person name="Lindquist E.A."/>
            <person name="Lipzen A."/>
            <person name="Lundell T."/>
            <person name="Morin E."/>
            <person name="Murat C."/>
            <person name="Riley R."/>
            <person name="Ohm R."/>
            <person name="Sun H."/>
            <person name="Tunlid A."/>
            <person name="Henrissat B."/>
            <person name="Grigoriev I.V."/>
            <person name="Hibbett D.S."/>
            <person name="Martin F."/>
        </authorList>
    </citation>
    <scope>NUCLEOTIDE SEQUENCE [LARGE SCALE GENOMIC DNA]</scope>
    <source>
        <strain evidence="3">441</strain>
    </source>
</reference>
<dbReference type="Proteomes" id="UP000054018">
    <property type="component" value="Unassembled WGS sequence"/>
</dbReference>
<dbReference type="HOGENOM" id="CLU_035442_0_0_1"/>
<protein>
    <submittedName>
        <fullName evidence="2">Uncharacterized protein</fullName>
    </submittedName>
</protein>
<organism evidence="2 3">
    <name type="scientific">Pisolithus microcarpus 441</name>
    <dbReference type="NCBI Taxonomy" id="765257"/>
    <lineage>
        <taxon>Eukaryota</taxon>
        <taxon>Fungi</taxon>
        <taxon>Dikarya</taxon>
        <taxon>Basidiomycota</taxon>
        <taxon>Agaricomycotina</taxon>
        <taxon>Agaricomycetes</taxon>
        <taxon>Agaricomycetidae</taxon>
        <taxon>Boletales</taxon>
        <taxon>Sclerodermatineae</taxon>
        <taxon>Pisolithaceae</taxon>
        <taxon>Pisolithus</taxon>
    </lineage>
</organism>
<accession>A0A0D0A0C0</accession>